<gene>
    <name evidence="3" type="ORF">JCM17846_18780</name>
</gene>
<evidence type="ECO:0000313" key="4">
    <source>
        <dbReference type="Proteomes" id="UP000324996"/>
    </source>
</evidence>
<dbReference type="InterPro" id="IPR012338">
    <property type="entry name" value="Beta-lactam/transpept-like"/>
</dbReference>
<dbReference type="InterPro" id="IPR050789">
    <property type="entry name" value="Diverse_Enzym_Activities"/>
</dbReference>
<dbReference type="InterPro" id="IPR001466">
    <property type="entry name" value="Beta-lactam-related"/>
</dbReference>
<evidence type="ECO:0000313" key="3">
    <source>
        <dbReference type="EMBL" id="GER04196.1"/>
    </source>
</evidence>
<organism evidence="3 4">
    <name type="scientific">Iodidimonas nitroreducens</name>
    <dbReference type="NCBI Taxonomy" id="1236968"/>
    <lineage>
        <taxon>Bacteria</taxon>
        <taxon>Pseudomonadati</taxon>
        <taxon>Pseudomonadota</taxon>
        <taxon>Alphaproteobacteria</taxon>
        <taxon>Iodidimonadales</taxon>
        <taxon>Iodidimonadaceae</taxon>
        <taxon>Iodidimonas</taxon>
    </lineage>
</organism>
<dbReference type="AlphaFoldDB" id="A0A5A7NB70"/>
<dbReference type="PANTHER" id="PTHR43283">
    <property type="entry name" value="BETA-LACTAMASE-RELATED"/>
    <property type="match status" value="1"/>
</dbReference>
<name>A0A5A7NB70_9PROT</name>
<keyword evidence="1" id="KW-0732">Signal</keyword>
<dbReference type="SUPFAM" id="SSF56601">
    <property type="entry name" value="beta-lactamase/transpeptidase-like"/>
    <property type="match status" value="1"/>
</dbReference>
<accession>A0A5A7NB70</accession>
<proteinExistence type="predicted"/>
<keyword evidence="3" id="KW-0378">Hydrolase</keyword>
<feature type="domain" description="Beta-lactamase-related" evidence="2">
    <location>
        <begin position="180"/>
        <end position="448"/>
    </location>
</feature>
<reference evidence="3 4" key="1">
    <citation type="submission" date="2019-09" db="EMBL/GenBank/DDBJ databases">
        <title>NBRP : Genome information of microbial organism related human and environment.</title>
        <authorList>
            <person name="Hattori M."/>
            <person name="Oshima K."/>
            <person name="Inaba H."/>
            <person name="Suda W."/>
            <person name="Sakamoto M."/>
            <person name="Iino T."/>
            <person name="Kitahara M."/>
            <person name="Oshida Y."/>
            <person name="Iida T."/>
            <person name="Kudo T."/>
            <person name="Itoh T."/>
            <person name="Ohkuma M."/>
        </authorList>
    </citation>
    <scope>NUCLEOTIDE SEQUENCE [LARGE SCALE GENOMIC DNA]</scope>
    <source>
        <strain evidence="3 4">Q-1</strain>
    </source>
</reference>
<dbReference type="Proteomes" id="UP000324996">
    <property type="component" value="Unassembled WGS sequence"/>
</dbReference>
<dbReference type="Pfam" id="PF00144">
    <property type="entry name" value="Beta-lactamase"/>
    <property type="match status" value="1"/>
</dbReference>
<evidence type="ECO:0000259" key="2">
    <source>
        <dbReference type="Pfam" id="PF00144"/>
    </source>
</evidence>
<dbReference type="EMBL" id="BKCN01000008">
    <property type="protein sequence ID" value="GER04196.1"/>
    <property type="molecule type" value="Genomic_DNA"/>
</dbReference>
<feature type="signal peptide" evidence="1">
    <location>
        <begin position="1"/>
        <end position="23"/>
    </location>
</feature>
<protein>
    <submittedName>
        <fullName evidence="3">Serine hydrolase</fullName>
    </submittedName>
</protein>
<keyword evidence="4" id="KW-1185">Reference proteome</keyword>
<dbReference type="Gene3D" id="3.40.710.10">
    <property type="entry name" value="DD-peptidase/beta-lactamase superfamily"/>
    <property type="match status" value="1"/>
</dbReference>
<evidence type="ECO:0000256" key="1">
    <source>
        <dbReference type="SAM" id="SignalP"/>
    </source>
</evidence>
<comment type="caution">
    <text evidence="3">The sequence shown here is derived from an EMBL/GenBank/DDBJ whole genome shotgun (WGS) entry which is preliminary data.</text>
</comment>
<feature type="chain" id="PRO_5023027734" evidence="1">
    <location>
        <begin position="24"/>
        <end position="475"/>
    </location>
</feature>
<sequence>MRASYLTRGVLGLVLMAPALSMAQETETEETVRAYAAGYKAHFTCSATFNGGKTLAQIKAHELTGIYPLVADLVAQLPDAEIDAEKKRVSVRYDPDMPPRISQWRPHLGCAQLPVGAEASAAAYLPAIDLPEPDARTDDGAPWQEKAPINGDSGHQALDKVMRAAIEGDARYGANALTSVVMVATPEAILSEHYIEGFTPTTSQRTWSVAKSIAVSVLGAAVQQGMLDVKAPATVPEWNHPADPRRAITLEQLLHMASGLDSNQAGNRTDRLYIGGGAVTDTSTEFALEAPPGKRWKYANNDTLLSVRALRGAMGDDAAFLRFPFEALLYKIGMVHTKPETDWRGDFVLSSQVWTTARDLARLGVLYLNDGVWDGEQILPEGWAQYVSTPAPSQPPLDRGGSGVTPGYGAQWWLYNERFPDIPNDSFAALGNRGQYLVVIPSRNLVIIRRGYDPARGDRFKLDVFIRDVLAAIRE</sequence>
<dbReference type="PANTHER" id="PTHR43283:SF7">
    <property type="entry name" value="BETA-LACTAMASE-RELATED DOMAIN-CONTAINING PROTEIN"/>
    <property type="match status" value="1"/>
</dbReference>
<dbReference type="RefSeq" id="WP_042083869.1">
    <property type="nucleotide sequence ID" value="NZ_BKCN01000008.1"/>
</dbReference>
<dbReference type="GO" id="GO:0016787">
    <property type="term" value="F:hydrolase activity"/>
    <property type="evidence" value="ECO:0007669"/>
    <property type="project" value="UniProtKB-KW"/>
</dbReference>